<proteinExistence type="predicted"/>
<reference evidence="1" key="2">
    <citation type="submission" date="2020-11" db="EMBL/GenBank/DDBJ databases">
        <authorList>
            <person name="McCartney M.A."/>
            <person name="Auch B."/>
            <person name="Kono T."/>
            <person name="Mallez S."/>
            <person name="Becker A."/>
            <person name="Gohl D.M."/>
            <person name="Silverstein K.A.T."/>
            <person name="Koren S."/>
            <person name="Bechman K.B."/>
            <person name="Herman A."/>
            <person name="Abrahante J.E."/>
            <person name="Garbe J."/>
        </authorList>
    </citation>
    <scope>NUCLEOTIDE SEQUENCE</scope>
    <source>
        <strain evidence="1">Duluth1</strain>
        <tissue evidence="1">Whole animal</tissue>
    </source>
</reference>
<name>A0A9D4RDH7_DREPO</name>
<accession>A0A9D4RDH7</accession>
<organism evidence="1 2">
    <name type="scientific">Dreissena polymorpha</name>
    <name type="common">Zebra mussel</name>
    <name type="synonym">Mytilus polymorpha</name>
    <dbReference type="NCBI Taxonomy" id="45954"/>
    <lineage>
        <taxon>Eukaryota</taxon>
        <taxon>Metazoa</taxon>
        <taxon>Spiralia</taxon>
        <taxon>Lophotrochozoa</taxon>
        <taxon>Mollusca</taxon>
        <taxon>Bivalvia</taxon>
        <taxon>Autobranchia</taxon>
        <taxon>Heteroconchia</taxon>
        <taxon>Euheterodonta</taxon>
        <taxon>Imparidentia</taxon>
        <taxon>Neoheterodontei</taxon>
        <taxon>Myida</taxon>
        <taxon>Dreissenoidea</taxon>
        <taxon>Dreissenidae</taxon>
        <taxon>Dreissena</taxon>
    </lineage>
</organism>
<dbReference type="Proteomes" id="UP000828390">
    <property type="component" value="Unassembled WGS sequence"/>
</dbReference>
<keyword evidence="2" id="KW-1185">Reference proteome</keyword>
<comment type="caution">
    <text evidence="1">The sequence shown here is derived from an EMBL/GenBank/DDBJ whole genome shotgun (WGS) entry which is preliminary data.</text>
</comment>
<evidence type="ECO:0000313" key="2">
    <source>
        <dbReference type="Proteomes" id="UP000828390"/>
    </source>
</evidence>
<reference evidence="1" key="1">
    <citation type="journal article" date="2019" name="bioRxiv">
        <title>The Genome of the Zebra Mussel, Dreissena polymorpha: A Resource for Invasive Species Research.</title>
        <authorList>
            <person name="McCartney M.A."/>
            <person name="Auch B."/>
            <person name="Kono T."/>
            <person name="Mallez S."/>
            <person name="Zhang Y."/>
            <person name="Obille A."/>
            <person name="Becker A."/>
            <person name="Abrahante J.E."/>
            <person name="Garbe J."/>
            <person name="Badalamenti J.P."/>
            <person name="Herman A."/>
            <person name="Mangelson H."/>
            <person name="Liachko I."/>
            <person name="Sullivan S."/>
            <person name="Sone E.D."/>
            <person name="Koren S."/>
            <person name="Silverstein K.A.T."/>
            <person name="Beckman K.B."/>
            <person name="Gohl D.M."/>
        </authorList>
    </citation>
    <scope>NUCLEOTIDE SEQUENCE</scope>
    <source>
        <strain evidence="1">Duluth1</strain>
        <tissue evidence="1">Whole animal</tissue>
    </source>
</reference>
<dbReference type="AlphaFoldDB" id="A0A9D4RDH7"/>
<protein>
    <submittedName>
        <fullName evidence="1">Uncharacterized protein</fullName>
    </submittedName>
</protein>
<dbReference type="EMBL" id="JAIWYP010000002">
    <property type="protein sequence ID" value="KAH3864466.1"/>
    <property type="molecule type" value="Genomic_DNA"/>
</dbReference>
<evidence type="ECO:0000313" key="1">
    <source>
        <dbReference type="EMBL" id="KAH3864466.1"/>
    </source>
</evidence>
<sequence length="102" mass="11964">MCLLQDVLNTLQSHLECADTPELLVAVVDVILEVTRGFPEVFQYYFRVCRGGLVVRPAMEKWGLMHVRKVLSQISLCRSYRLIRDNPFCIYWIFVLKRPFVT</sequence>
<gene>
    <name evidence="1" type="ORF">DPMN_027484</name>
</gene>